<evidence type="ECO:0000313" key="3">
    <source>
        <dbReference type="EMBL" id="MFC7184691.1"/>
    </source>
</evidence>
<dbReference type="PANTHER" id="PTHR30204:SF98">
    <property type="entry name" value="HTH-TYPE TRANSCRIPTIONAL REGULATOR ADHR"/>
    <property type="match status" value="1"/>
</dbReference>
<feature type="domain" description="HTH merR-type" evidence="2">
    <location>
        <begin position="5"/>
        <end position="74"/>
    </location>
</feature>
<dbReference type="InterPro" id="IPR047057">
    <property type="entry name" value="MerR_fam"/>
</dbReference>
<sequence length="131" mass="14544">MSTTHLTPAQTVERSGFSLDTLRYYERIGLLGEVQRSHGGQRRFSPEDVEWLGVLRCLRDTGMPIAGMLRFAALVRGGDGTVAERLDLLQGHDTRVEEQIAALRGQQARIREKIDHYRTALAGRPVVGSAT</sequence>
<dbReference type="InterPro" id="IPR009061">
    <property type="entry name" value="DNA-bd_dom_put_sf"/>
</dbReference>
<keyword evidence="4" id="KW-1185">Reference proteome</keyword>
<dbReference type="CDD" id="cd01109">
    <property type="entry name" value="HTH_YyaN"/>
    <property type="match status" value="1"/>
</dbReference>
<dbReference type="Gene3D" id="1.10.1660.10">
    <property type="match status" value="1"/>
</dbReference>
<dbReference type="SUPFAM" id="SSF46955">
    <property type="entry name" value="Putative DNA-binding domain"/>
    <property type="match status" value="1"/>
</dbReference>
<dbReference type="PANTHER" id="PTHR30204">
    <property type="entry name" value="REDOX-CYCLING DRUG-SENSING TRANSCRIPTIONAL ACTIVATOR SOXR"/>
    <property type="match status" value="1"/>
</dbReference>
<organism evidence="3 4">
    <name type="scientific">Kitasatospora paranensis</name>
    <dbReference type="NCBI Taxonomy" id="258053"/>
    <lineage>
        <taxon>Bacteria</taxon>
        <taxon>Bacillati</taxon>
        <taxon>Actinomycetota</taxon>
        <taxon>Actinomycetes</taxon>
        <taxon>Kitasatosporales</taxon>
        <taxon>Streptomycetaceae</taxon>
        <taxon>Kitasatospora</taxon>
    </lineage>
</organism>
<comment type="caution">
    <text evidence="3">The sequence shown here is derived from an EMBL/GenBank/DDBJ whole genome shotgun (WGS) entry which is preliminary data.</text>
</comment>
<evidence type="ECO:0000256" key="1">
    <source>
        <dbReference type="ARBA" id="ARBA00023125"/>
    </source>
</evidence>
<accession>A0ABW2G9I8</accession>
<evidence type="ECO:0000259" key="2">
    <source>
        <dbReference type="PROSITE" id="PS50937"/>
    </source>
</evidence>
<dbReference type="EMBL" id="JBHTAJ010000114">
    <property type="protein sequence ID" value="MFC7184691.1"/>
    <property type="molecule type" value="Genomic_DNA"/>
</dbReference>
<dbReference type="InterPro" id="IPR000551">
    <property type="entry name" value="MerR-type_HTH_dom"/>
</dbReference>
<name>A0ABW2G9I8_9ACTN</name>
<dbReference type="Pfam" id="PF13411">
    <property type="entry name" value="MerR_1"/>
    <property type="match status" value="1"/>
</dbReference>
<reference evidence="4" key="1">
    <citation type="journal article" date="2019" name="Int. J. Syst. Evol. Microbiol.">
        <title>The Global Catalogue of Microorganisms (GCM) 10K type strain sequencing project: providing services to taxonomists for standard genome sequencing and annotation.</title>
        <authorList>
            <consortium name="The Broad Institute Genomics Platform"/>
            <consortium name="The Broad Institute Genome Sequencing Center for Infectious Disease"/>
            <person name="Wu L."/>
            <person name="Ma J."/>
        </authorList>
    </citation>
    <scope>NUCLEOTIDE SEQUENCE [LARGE SCALE GENOMIC DNA]</scope>
    <source>
        <strain evidence="4">CGMCC 1.12859</strain>
    </source>
</reference>
<dbReference type="SMART" id="SM00422">
    <property type="entry name" value="HTH_MERR"/>
    <property type="match status" value="1"/>
</dbReference>
<gene>
    <name evidence="3" type="ORF">ACFQMG_34585</name>
</gene>
<keyword evidence="1" id="KW-0238">DNA-binding</keyword>
<dbReference type="PROSITE" id="PS50937">
    <property type="entry name" value="HTH_MERR_2"/>
    <property type="match status" value="1"/>
</dbReference>
<evidence type="ECO:0000313" key="4">
    <source>
        <dbReference type="Proteomes" id="UP001596435"/>
    </source>
</evidence>
<proteinExistence type="predicted"/>
<dbReference type="Proteomes" id="UP001596435">
    <property type="component" value="Unassembled WGS sequence"/>
</dbReference>
<protein>
    <submittedName>
        <fullName evidence="3">MerR family transcriptional regulator</fullName>
    </submittedName>
</protein>
<dbReference type="RefSeq" id="WP_345705386.1">
    <property type="nucleotide sequence ID" value="NZ_BAABKV010000001.1"/>
</dbReference>